<dbReference type="GO" id="GO:0003677">
    <property type="term" value="F:DNA binding"/>
    <property type="evidence" value="ECO:0007669"/>
    <property type="project" value="UniProtKB-KW"/>
</dbReference>
<name>E6PSY9_9ZZZZ</name>
<organism evidence="5">
    <name type="scientific">mine drainage metagenome</name>
    <dbReference type="NCBI Taxonomy" id="410659"/>
    <lineage>
        <taxon>unclassified sequences</taxon>
        <taxon>metagenomes</taxon>
        <taxon>ecological metagenomes</taxon>
    </lineage>
</organism>
<dbReference type="InterPro" id="IPR000595">
    <property type="entry name" value="cNMP-bd_dom"/>
</dbReference>
<reference evidence="5" key="1">
    <citation type="submission" date="2009-10" db="EMBL/GenBank/DDBJ databases">
        <title>Diversity of trophic interactions inside an arsenic-rich microbial ecosystem.</title>
        <authorList>
            <person name="Bertin P.N."/>
            <person name="Heinrich-Salmeron A."/>
            <person name="Pelletier E."/>
            <person name="Goulhen-Chollet F."/>
            <person name="Arsene-Ploetze F."/>
            <person name="Gallien S."/>
            <person name="Calteau A."/>
            <person name="Vallenet D."/>
            <person name="Casiot C."/>
            <person name="Chane-Woon-Ming B."/>
            <person name="Giloteaux L."/>
            <person name="Barakat M."/>
            <person name="Bonnefoy V."/>
            <person name="Bruneel O."/>
            <person name="Chandler M."/>
            <person name="Cleiss J."/>
            <person name="Duran R."/>
            <person name="Elbaz-Poulichet F."/>
            <person name="Fonknechten N."/>
            <person name="Lauga B."/>
            <person name="Mornico D."/>
            <person name="Ortet P."/>
            <person name="Schaeffer C."/>
            <person name="Siguier P."/>
            <person name="Alexander Thil Smith A."/>
            <person name="Van Dorsselaer A."/>
            <person name="Weissenbach J."/>
            <person name="Medigue C."/>
            <person name="Le Paslier D."/>
        </authorList>
    </citation>
    <scope>NUCLEOTIDE SEQUENCE</scope>
</reference>
<dbReference type="InterPro" id="IPR012318">
    <property type="entry name" value="HTH_CRP"/>
</dbReference>
<comment type="caution">
    <text evidence="5">The sequence shown here is derived from an EMBL/GenBank/DDBJ whole genome shotgun (WGS) entry which is preliminary data.</text>
</comment>
<accession>E6PSY9</accession>
<dbReference type="PANTHER" id="PTHR24567">
    <property type="entry name" value="CRP FAMILY TRANSCRIPTIONAL REGULATORY PROTEIN"/>
    <property type="match status" value="1"/>
</dbReference>
<keyword evidence="3" id="KW-0804">Transcription</keyword>
<proteinExistence type="predicted"/>
<dbReference type="InterPro" id="IPR036390">
    <property type="entry name" value="WH_DNA-bd_sf"/>
</dbReference>
<dbReference type="SUPFAM" id="SSF46785">
    <property type="entry name" value="Winged helix' DNA-binding domain"/>
    <property type="match status" value="1"/>
</dbReference>
<keyword evidence="2" id="KW-0238">DNA-binding</keyword>
<keyword evidence="1" id="KW-0805">Transcription regulation</keyword>
<protein>
    <submittedName>
        <fullName evidence="5">Putative transcriptional regulator, Crp/Fnr family</fullName>
    </submittedName>
</protein>
<dbReference type="Gene3D" id="1.10.10.10">
    <property type="entry name" value="Winged helix-like DNA-binding domain superfamily/Winged helix DNA-binding domain"/>
    <property type="match status" value="1"/>
</dbReference>
<dbReference type="SMART" id="SM00419">
    <property type="entry name" value="HTH_CRP"/>
    <property type="match status" value="1"/>
</dbReference>
<dbReference type="EMBL" id="CABM01000048">
    <property type="protein sequence ID" value="CBH98046.1"/>
    <property type="molecule type" value="Genomic_DNA"/>
</dbReference>
<dbReference type="GO" id="GO:0005829">
    <property type="term" value="C:cytosol"/>
    <property type="evidence" value="ECO:0007669"/>
    <property type="project" value="TreeGrafter"/>
</dbReference>
<dbReference type="SUPFAM" id="SSF51206">
    <property type="entry name" value="cAMP-binding domain-like"/>
    <property type="match status" value="1"/>
</dbReference>
<dbReference type="Pfam" id="PF00027">
    <property type="entry name" value="cNMP_binding"/>
    <property type="match status" value="1"/>
</dbReference>
<evidence type="ECO:0000313" key="5">
    <source>
        <dbReference type="EMBL" id="CBH98046.1"/>
    </source>
</evidence>
<dbReference type="GO" id="GO:0003700">
    <property type="term" value="F:DNA-binding transcription factor activity"/>
    <property type="evidence" value="ECO:0007669"/>
    <property type="project" value="TreeGrafter"/>
</dbReference>
<dbReference type="InterPro" id="IPR050397">
    <property type="entry name" value="Env_Response_Regulators"/>
</dbReference>
<evidence type="ECO:0000256" key="1">
    <source>
        <dbReference type="ARBA" id="ARBA00023015"/>
    </source>
</evidence>
<evidence type="ECO:0000259" key="4">
    <source>
        <dbReference type="PROSITE" id="PS51063"/>
    </source>
</evidence>
<dbReference type="PRINTS" id="PR00034">
    <property type="entry name" value="HTHCRP"/>
</dbReference>
<dbReference type="Gene3D" id="2.60.120.10">
    <property type="entry name" value="Jelly Rolls"/>
    <property type="match status" value="1"/>
</dbReference>
<dbReference type="InterPro" id="IPR018490">
    <property type="entry name" value="cNMP-bd_dom_sf"/>
</dbReference>
<dbReference type="Pfam" id="PF13545">
    <property type="entry name" value="HTH_Crp_2"/>
    <property type="match status" value="1"/>
</dbReference>
<dbReference type="FunFam" id="1.10.10.10:FF:000028">
    <property type="entry name" value="Fumarate/nitrate reduction transcriptional regulator Fnr"/>
    <property type="match status" value="1"/>
</dbReference>
<sequence>MRDTEVKSLSASIGVVSELRSVPDATIHRVNHIDSCDQCFQSRSCLQAALLRDGSMDRRGVPGAAIRLSKGQRLFATGRTLDRVYAIRAGSFKSVLRCADGRQQVLGFHVSGDMMGLDGFAAQLYLCDAVAMEASEACEIDARALESAARDHSILRRRIQSLIAQSMMRAQQNLLVLGSMQGAERLAHFLLDLSERYQALGLSSREFALRMTRKDIGSYLGLYSETVSRLFARLERAGLIQMTRRHRVQISDRAGLAALLSSPSGH</sequence>
<feature type="domain" description="HTH crp-type" evidence="4">
    <location>
        <begin position="180"/>
        <end position="254"/>
    </location>
</feature>
<dbReference type="PANTHER" id="PTHR24567:SF75">
    <property type="entry name" value="FUMARATE AND NITRATE REDUCTION REGULATORY PROTEIN"/>
    <property type="match status" value="1"/>
</dbReference>
<dbReference type="CDD" id="cd00038">
    <property type="entry name" value="CAP_ED"/>
    <property type="match status" value="1"/>
</dbReference>
<dbReference type="PROSITE" id="PS51063">
    <property type="entry name" value="HTH_CRP_2"/>
    <property type="match status" value="1"/>
</dbReference>
<gene>
    <name evidence="5" type="ORF">CARN2_3522</name>
</gene>
<dbReference type="CDD" id="cd00092">
    <property type="entry name" value="HTH_CRP"/>
    <property type="match status" value="1"/>
</dbReference>
<evidence type="ECO:0000256" key="3">
    <source>
        <dbReference type="ARBA" id="ARBA00023163"/>
    </source>
</evidence>
<dbReference type="AlphaFoldDB" id="E6PSY9"/>
<dbReference type="InterPro" id="IPR036388">
    <property type="entry name" value="WH-like_DNA-bd_sf"/>
</dbReference>
<dbReference type="InterPro" id="IPR014710">
    <property type="entry name" value="RmlC-like_jellyroll"/>
</dbReference>
<evidence type="ECO:0000256" key="2">
    <source>
        <dbReference type="ARBA" id="ARBA00023125"/>
    </source>
</evidence>